<reference evidence="3 4" key="1">
    <citation type="submission" date="2023-08" db="EMBL/GenBank/DDBJ databases">
        <authorList>
            <person name="Park J.-S."/>
        </authorList>
    </citation>
    <scope>NUCLEOTIDE SEQUENCE [LARGE SCALE GENOMIC DNA]</scope>
    <source>
        <strain evidence="3 4">2205BS29-5</strain>
    </source>
</reference>
<dbReference type="PROSITE" id="PS51898">
    <property type="entry name" value="TYR_RECOMBINASE"/>
    <property type="match status" value="1"/>
</dbReference>
<accession>A0ABT9JCM4</accession>
<dbReference type="EMBL" id="JAVAMQ010000008">
    <property type="protein sequence ID" value="MDP5307572.1"/>
    <property type="molecule type" value="Genomic_DNA"/>
</dbReference>
<protein>
    <submittedName>
        <fullName evidence="3">Tyrosine-type recombinase/integrase</fullName>
    </submittedName>
</protein>
<feature type="domain" description="Tyr recombinase" evidence="2">
    <location>
        <begin position="1"/>
        <end position="99"/>
    </location>
</feature>
<proteinExistence type="predicted"/>
<dbReference type="InterPro" id="IPR011010">
    <property type="entry name" value="DNA_brk_join_enz"/>
</dbReference>
<dbReference type="Pfam" id="PF00589">
    <property type="entry name" value="Phage_integrase"/>
    <property type="match status" value="1"/>
</dbReference>
<dbReference type="InterPro" id="IPR002104">
    <property type="entry name" value="Integrase_catalytic"/>
</dbReference>
<organism evidence="3 4">
    <name type="scientific">Paracoccus spongiarum</name>
    <dbReference type="NCBI Taxonomy" id="3064387"/>
    <lineage>
        <taxon>Bacteria</taxon>
        <taxon>Pseudomonadati</taxon>
        <taxon>Pseudomonadota</taxon>
        <taxon>Alphaproteobacteria</taxon>
        <taxon>Rhodobacterales</taxon>
        <taxon>Paracoccaceae</taxon>
        <taxon>Paracoccus</taxon>
    </lineage>
</organism>
<dbReference type="Gene3D" id="1.10.443.10">
    <property type="entry name" value="Intergrase catalytic core"/>
    <property type="match status" value="1"/>
</dbReference>
<sequence>MKARIDSHPLDARTFLAGAKGKPFVPAGFTNRFRAMAVQAGLPDGLSPHGLRRSTCRRLAEAGCSPHDIMAIRGRRSLAEVPRDTIEATRTGRMRRAVDRLDRIDTRTDAVKPAQAARQFPEGN</sequence>
<dbReference type="RefSeq" id="WP_305963422.1">
    <property type="nucleotide sequence ID" value="NZ_JAVAMQ010000008.1"/>
</dbReference>
<keyword evidence="1" id="KW-0233">DNA recombination</keyword>
<evidence type="ECO:0000313" key="3">
    <source>
        <dbReference type="EMBL" id="MDP5307572.1"/>
    </source>
</evidence>
<keyword evidence="4" id="KW-1185">Reference proteome</keyword>
<dbReference type="Proteomes" id="UP001224997">
    <property type="component" value="Unassembled WGS sequence"/>
</dbReference>
<evidence type="ECO:0000256" key="1">
    <source>
        <dbReference type="ARBA" id="ARBA00023172"/>
    </source>
</evidence>
<evidence type="ECO:0000259" key="2">
    <source>
        <dbReference type="PROSITE" id="PS51898"/>
    </source>
</evidence>
<dbReference type="SUPFAM" id="SSF56349">
    <property type="entry name" value="DNA breaking-rejoining enzymes"/>
    <property type="match status" value="1"/>
</dbReference>
<name>A0ABT9JCM4_9RHOB</name>
<evidence type="ECO:0000313" key="4">
    <source>
        <dbReference type="Proteomes" id="UP001224997"/>
    </source>
</evidence>
<dbReference type="InterPro" id="IPR013762">
    <property type="entry name" value="Integrase-like_cat_sf"/>
</dbReference>
<comment type="caution">
    <text evidence="3">The sequence shown here is derived from an EMBL/GenBank/DDBJ whole genome shotgun (WGS) entry which is preliminary data.</text>
</comment>
<gene>
    <name evidence="3" type="ORF">Q5Y72_10760</name>
</gene>